<name>A0AAX4NIM1_9ARCH</name>
<dbReference type="GO" id="GO:0043953">
    <property type="term" value="P:protein transport by the Tat complex"/>
    <property type="evidence" value="ECO:0007669"/>
    <property type="project" value="InterPro"/>
</dbReference>
<evidence type="ECO:0000256" key="5">
    <source>
        <dbReference type="ARBA" id="ARBA00022927"/>
    </source>
</evidence>
<dbReference type="GeneID" id="95967880"/>
<evidence type="ECO:0000313" key="11">
    <source>
        <dbReference type="EMBL" id="WYY00565.1"/>
    </source>
</evidence>
<keyword evidence="5" id="KW-0653">Protein transport</keyword>
<dbReference type="RefSeq" id="WP_393970899.1">
    <property type="nucleotide sequence ID" value="NZ_CP133772.1"/>
</dbReference>
<keyword evidence="8 10" id="KW-0472">Membrane</keyword>
<dbReference type="InterPro" id="IPR006312">
    <property type="entry name" value="TatA/E"/>
</dbReference>
<sequence>MIDAPIEWAIVIVVILVLFGSTKKIPEFARNLGRATGEFKRGQVELENELRKSMSPDASSVKPSNINYSEAAKNLGIETSGKSEEQLKTEIKEKLSNNQ</sequence>
<dbReference type="EMBL" id="CP133772">
    <property type="protein sequence ID" value="WYY00565.1"/>
    <property type="molecule type" value="Genomic_DNA"/>
</dbReference>
<gene>
    <name evidence="11" type="ORF">OXIME_001143</name>
</gene>
<evidence type="ECO:0000256" key="2">
    <source>
        <dbReference type="ARBA" id="ARBA00022448"/>
    </source>
</evidence>
<evidence type="ECO:0000313" key="12">
    <source>
        <dbReference type="Proteomes" id="UP001451606"/>
    </source>
</evidence>
<keyword evidence="2" id="KW-0813">Transport</keyword>
<dbReference type="KEGG" id="omr:OXIME_001143"/>
<accession>A0AAX4NIM1</accession>
<organism evidence="11 12">
    <name type="scientific">Oxyplasma meridianum</name>
    <dbReference type="NCBI Taxonomy" id="3073602"/>
    <lineage>
        <taxon>Archaea</taxon>
        <taxon>Methanobacteriati</taxon>
        <taxon>Thermoplasmatota</taxon>
        <taxon>Thermoplasmata</taxon>
        <taxon>Thermoplasmatales</taxon>
        <taxon>Thermoplasmataceae</taxon>
        <taxon>Oxyplasma</taxon>
    </lineage>
</organism>
<evidence type="ECO:0000256" key="1">
    <source>
        <dbReference type="ARBA" id="ARBA00004162"/>
    </source>
</evidence>
<keyword evidence="3" id="KW-1003">Cell membrane</keyword>
<keyword evidence="12" id="KW-1185">Reference proteome</keyword>
<dbReference type="Proteomes" id="UP001451606">
    <property type="component" value="Chromosome"/>
</dbReference>
<keyword evidence="4 10" id="KW-0812">Transmembrane</keyword>
<feature type="transmembrane region" description="Helical" evidence="10">
    <location>
        <begin position="6"/>
        <end position="22"/>
    </location>
</feature>
<reference evidence="11 12" key="1">
    <citation type="submission" date="2023-09" db="EMBL/GenBank/DDBJ databases">
        <authorList>
            <person name="Golyshina O.V."/>
            <person name="Lunev E.A."/>
            <person name="Bargiela R."/>
            <person name="Gaines M.C."/>
            <person name="Daum B."/>
            <person name="Bale N.J."/>
            <person name="Koenen M."/>
            <person name="Sinninghe Damst J.S."/>
            <person name="Yakimov M."/>
            <person name="Golyshin P.N."/>
        </authorList>
    </citation>
    <scope>NUCLEOTIDE SEQUENCE [LARGE SCALE GENOMIC DNA]</scope>
    <source>
        <strain evidence="11 12">M1</strain>
    </source>
</reference>
<dbReference type="GO" id="GO:0005886">
    <property type="term" value="C:plasma membrane"/>
    <property type="evidence" value="ECO:0007669"/>
    <property type="project" value="UniProtKB-SubCell"/>
</dbReference>
<dbReference type="AlphaFoldDB" id="A0AAX4NIM1"/>
<keyword evidence="6 10" id="KW-1133">Transmembrane helix</keyword>
<evidence type="ECO:0000256" key="7">
    <source>
        <dbReference type="ARBA" id="ARBA00023010"/>
    </source>
</evidence>
<feature type="compositionally biased region" description="Basic and acidic residues" evidence="9">
    <location>
        <begin position="81"/>
        <end position="99"/>
    </location>
</feature>
<proteinExistence type="predicted"/>
<evidence type="ECO:0000256" key="8">
    <source>
        <dbReference type="ARBA" id="ARBA00023136"/>
    </source>
</evidence>
<dbReference type="InterPro" id="IPR003369">
    <property type="entry name" value="TatA/B/E"/>
</dbReference>
<evidence type="ECO:0000256" key="3">
    <source>
        <dbReference type="ARBA" id="ARBA00022475"/>
    </source>
</evidence>
<evidence type="ECO:0000256" key="9">
    <source>
        <dbReference type="SAM" id="MobiDB-lite"/>
    </source>
</evidence>
<keyword evidence="7" id="KW-0811">Translocation</keyword>
<evidence type="ECO:0000256" key="10">
    <source>
        <dbReference type="SAM" id="Phobius"/>
    </source>
</evidence>
<protein>
    <submittedName>
        <fullName evidence="11">Twin-arginine translocase TatA/TatE family subunit</fullName>
    </submittedName>
</protein>
<dbReference type="NCBIfam" id="TIGR01411">
    <property type="entry name" value="tatAE"/>
    <property type="match status" value="1"/>
</dbReference>
<evidence type="ECO:0000256" key="6">
    <source>
        <dbReference type="ARBA" id="ARBA00022989"/>
    </source>
</evidence>
<dbReference type="PANTHER" id="PTHR42982">
    <property type="entry name" value="SEC-INDEPENDENT PROTEIN TRANSLOCASE PROTEIN TATA"/>
    <property type="match status" value="1"/>
</dbReference>
<dbReference type="Pfam" id="PF02416">
    <property type="entry name" value="TatA_B_E"/>
    <property type="match status" value="1"/>
</dbReference>
<dbReference type="PANTHER" id="PTHR42982:SF1">
    <property type="entry name" value="SEC-INDEPENDENT PROTEIN TRANSLOCASE PROTEIN TATA"/>
    <property type="match status" value="1"/>
</dbReference>
<comment type="subcellular location">
    <subcellularLocation>
        <location evidence="1">Cell membrane</location>
        <topology evidence="1">Single-pass membrane protein</topology>
    </subcellularLocation>
</comment>
<feature type="region of interest" description="Disordered" evidence="9">
    <location>
        <begin position="73"/>
        <end position="99"/>
    </location>
</feature>
<evidence type="ECO:0000256" key="4">
    <source>
        <dbReference type="ARBA" id="ARBA00022692"/>
    </source>
</evidence>
<dbReference type="Gene3D" id="1.20.5.3310">
    <property type="match status" value="1"/>
</dbReference>